<comment type="catalytic activity">
    <reaction evidence="9">
        <text>ATP + H2O = ADP + phosphate + H(+)</text>
        <dbReference type="Rhea" id="RHEA:13065"/>
        <dbReference type="ChEBI" id="CHEBI:15377"/>
        <dbReference type="ChEBI" id="CHEBI:15378"/>
        <dbReference type="ChEBI" id="CHEBI:30616"/>
        <dbReference type="ChEBI" id="CHEBI:43474"/>
        <dbReference type="ChEBI" id="CHEBI:456216"/>
        <dbReference type="EC" id="5.6.2.4"/>
    </reaction>
</comment>
<dbReference type="Gene3D" id="1.10.10.160">
    <property type="match status" value="1"/>
</dbReference>
<dbReference type="Pfam" id="PF00580">
    <property type="entry name" value="UvrD-helicase"/>
    <property type="match status" value="1"/>
</dbReference>
<dbReference type="Gene3D" id="3.40.50.300">
    <property type="entry name" value="P-loop containing nucleotide triphosphate hydrolases"/>
    <property type="match status" value="2"/>
</dbReference>
<dbReference type="InterPro" id="IPR013986">
    <property type="entry name" value="DExx_box_DNA_helicase_dom_sf"/>
</dbReference>
<dbReference type="EC" id="5.6.2.4" evidence="8"/>
<dbReference type="AlphaFoldDB" id="J2ID33"/>
<proteinExistence type="inferred from homology"/>
<dbReference type="RefSeq" id="WP_008609472.1">
    <property type="nucleotide sequence ID" value="NZ_ALAB01000029.1"/>
</dbReference>
<dbReference type="Gene3D" id="1.10.486.10">
    <property type="entry name" value="PCRA, domain 4"/>
    <property type="match status" value="1"/>
</dbReference>
<evidence type="ECO:0000256" key="7">
    <source>
        <dbReference type="ARBA" id="ARBA00034617"/>
    </source>
</evidence>
<feature type="binding site" evidence="10">
    <location>
        <begin position="24"/>
        <end position="31"/>
    </location>
    <ligand>
        <name>ATP</name>
        <dbReference type="ChEBI" id="CHEBI:30616"/>
    </ligand>
</feature>
<keyword evidence="5 10" id="KW-0067">ATP-binding</keyword>
<keyword evidence="13" id="KW-1185">Reference proteome</keyword>
<evidence type="ECO:0000256" key="3">
    <source>
        <dbReference type="ARBA" id="ARBA00022801"/>
    </source>
</evidence>
<evidence type="ECO:0000256" key="6">
    <source>
        <dbReference type="ARBA" id="ARBA00023235"/>
    </source>
</evidence>
<dbReference type="Proteomes" id="UP000012043">
    <property type="component" value="Unassembled WGS sequence"/>
</dbReference>
<dbReference type="PROSITE" id="PS51198">
    <property type="entry name" value="UVRD_HELICASE_ATP_BIND"/>
    <property type="match status" value="1"/>
</dbReference>
<evidence type="ECO:0000313" key="13">
    <source>
        <dbReference type="Proteomes" id="UP000012043"/>
    </source>
</evidence>
<dbReference type="InterPro" id="IPR000212">
    <property type="entry name" value="DNA_helicase_UvrD/REP"/>
</dbReference>
<evidence type="ECO:0000256" key="10">
    <source>
        <dbReference type="PROSITE-ProRule" id="PRU00560"/>
    </source>
</evidence>
<comment type="similarity">
    <text evidence="1">Belongs to the helicase family. UvrD subfamily.</text>
</comment>
<protein>
    <recommendedName>
        <fullName evidence="8">DNA 3'-5' helicase</fullName>
        <ecNumber evidence="8">5.6.2.4</ecNumber>
    </recommendedName>
</protein>
<dbReference type="GO" id="GO:0043138">
    <property type="term" value="F:3'-5' DNA helicase activity"/>
    <property type="evidence" value="ECO:0007669"/>
    <property type="project" value="UniProtKB-EC"/>
</dbReference>
<sequence length="619" mass="71139">MTFTPTAEQQQIFAHRQGLAKVFAGPGTGKTTTLVNYVEKLATDGFKQVLVLCFNKEVRKEIQQRITKMQVKGVAVHTFHSLAYHAIKPRNLPKNLEQVQRILQKKIYQQFLQAKPALDALDEFADFVAKQKAYYPMRVPPNEPLSHAFKLYEQQRKHEGLLFYDDWLQSYAYQLEQLGVPFYDAVLVDEAQDLNPIQFSIFEMLTTHARVGMLVGDVDQTLYQWRQAHPEMFLTCQIPHLPECKFTLSQTFRYGHQQALAAQQLIHQNVRRHPLLTVSNGAIQTAIKLEQYEAPVNRLVLQLEQLQKQQPGASIAIIAPTWVALEPVQMALLLKRLPYDIKADKRLNLHDGFKLIDALGILNAPNYNSIAAEQRVDAIHTIFTTPYHPVKMEFIQTLATQFGQLPRERVLHHIASLQQSVEKPVWRTLENLRIAITLIANNAVNAEQVLSEYYTQTDLIHHIQNDALLSEERRNDKCFHYQQLVILAEKKAQSFTEFASFIKGVFRLKAEAKPSNLVLGTVHFHKGLEYDHVFVMAGESWGQEPQKLEEEERRSLYVAITRAKQQTTILCDNNAKLAELMQLEHAQQAYSRLMGNTLLNNLSNTCQRYLEKLTRVLQS</sequence>
<dbReference type="PANTHER" id="PTHR11070:SF30">
    <property type="entry name" value="F-BOX DNA HELICASE 1"/>
    <property type="match status" value="1"/>
</dbReference>
<evidence type="ECO:0000256" key="1">
    <source>
        <dbReference type="ARBA" id="ARBA00009922"/>
    </source>
</evidence>
<dbReference type="EMBL" id="ALAB01000029">
    <property type="protein sequence ID" value="EJI84589.1"/>
    <property type="molecule type" value="Genomic_DNA"/>
</dbReference>
<dbReference type="GO" id="GO:0003677">
    <property type="term" value="F:DNA binding"/>
    <property type="evidence" value="ECO:0007669"/>
    <property type="project" value="InterPro"/>
</dbReference>
<dbReference type="GO" id="GO:0005524">
    <property type="term" value="F:ATP binding"/>
    <property type="evidence" value="ECO:0007669"/>
    <property type="project" value="UniProtKB-UniRule"/>
</dbReference>
<dbReference type="Pfam" id="PF13361">
    <property type="entry name" value="UvrD_C"/>
    <property type="match status" value="1"/>
</dbReference>
<name>J2ID33_9ALTE</name>
<evidence type="ECO:0000256" key="5">
    <source>
        <dbReference type="ARBA" id="ARBA00022840"/>
    </source>
</evidence>
<keyword evidence="2 10" id="KW-0547">Nucleotide-binding</keyword>
<dbReference type="GO" id="GO:0016887">
    <property type="term" value="F:ATP hydrolysis activity"/>
    <property type="evidence" value="ECO:0007669"/>
    <property type="project" value="RHEA"/>
</dbReference>
<feature type="domain" description="UvrD-like helicase ATP-binding" evidence="11">
    <location>
        <begin position="3"/>
        <end position="255"/>
    </location>
</feature>
<evidence type="ECO:0000256" key="4">
    <source>
        <dbReference type="ARBA" id="ARBA00022806"/>
    </source>
</evidence>
<dbReference type="InterPro" id="IPR014016">
    <property type="entry name" value="UvrD-like_ATP-bd"/>
</dbReference>
<dbReference type="GO" id="GO:0031297">
    <property type="term" value="P:replication fork processing"/>
    <property type="evidence" value="ECO:0007669"/>
    <property type="project" value="TreeGrafter"/>
</dbReference>
<keyword evidence="4 10" id="KW-0347">Helicase</keyword>
<evidence type="ECO:0000256" key="2">
    <source>
        <dbReference type="ARBA" id="ARBA00022741"/>
    </source>
</evidence>
<evidence type="ECO:0000256" key="9">
    <source>
        <dbReference type="ARBA" id="ARBA00048988"/>
    </source>
</evidence>
<dbReference type="InterPro" id="IPR014017">
    <property type="entry name" value="DNA_helicase_UvrD-like_C"/>
</dbReference>
<comment type="caution">
    <text evidence="12">The sequence shown here is derived from an EMBL/GenBank/DDBJ whole genome shotgun (WGS) entry which is preliminary data.</text>
</comment>
<accession>J2ID33</accession>
<dbReference type="SUPFAM" id="SSF52540">
    <property type="entry name" value="P-loop containing nucleoside triphosphate hydrolases"/>
    <property type="match status" value="1"/>
</dbReference>
<dbReference type="InterPro" id="IPR027417">
    <property type="entry name" value="P-loop_NTPase"/>
</dbReference>
<reference evidence="12 13" key="1">
    <citation type="journal article" date="2012" name="J. Bacteriol.">
        <title>Genome Sequence of Pectin-Degrading Alishewanella aestuarii Strain B11T, Isolated from Tidal Flat Sediment.</title>
        <authorList>
            <person name="Jung J."/>
            <person name="Choi S."/>
            <person name="Chun J."/>
            <person name="Park W."/>
        </authorList>
    </citation>
    <scope>NUCLEOTIDE SEQUENCE [LARGE SCALE GENOMIC DNA]</scope>
    <source>
        <strain evidence="12 13">B11</strain>
    </source>
</reference>
<dbReference type="GO" id="GO:0000724">
    <property type="term" value="P:double-strand break repair via homologous recombination"/>
    <property type="evidence" value="ECO:0007669"/>
    <property type="project" value="TreeGrafter"/>
</dbReference>
<organism evidence="12 13">
    <name type="scientific">Alishewanella aestuarii B11</name>
    <dbReference type="NCBI Taxonomy" id="1197174"/>
    <lineage>
        <taxon>Bacteria</taxon>
        <taxon>Pseudomonadati</taxon>
        <taxon>Pseudomonadota</taxon>
        <taxon>Gammaproteobacteria</taxon>
        <taxon>Alteromonadales</taxon>
        <taxon>Alteromonadaceae</taxon>
        <taxon>Alishewanella</taxon>
    </lineage>
</organism>
<gene>
    <name evidence="12" type="ORF">AEST_25220</name>
</gene>
<evidence type="ECO:0000259" key="11">
    <source>
        <dbReference type="PROSITE" id="PS51198"/>
    </source>
</evidence>
<comment type="catalytic activity">
    <reaction evidence="7">
        <text>Couples ATP hydrolysis with the unwinding of duplex DNA by translocating in the 3'-5' direction.</text>
        <dbReference type="EC" id="5.6.2.4"/>
    </reaction>
</comment>
<keyword evidence="6" id="KW-0413">Isomerase</keyword>
<dbReference type="PATRIC" id="fig|1197174.4.peg.2466"/>
<evidence type="ECO:0000256" key="8">
    <source>
        <dbReference type="ARBA" id="ARBA00034808"/>
    </source>
</evidence>
<keyword evidence="3 10" id="KW-0378">Hydrolase</keyword>
<dbReference type="PANTHER" id="PTHR11070">
    <property type="entry name" value="UVRD / RECB / PCRA DNA HELICASE FAMILY MEMBER"/>
    <property type="match status" value="1"/>
</dbReference>
<evidence type="ECO:0000313" key="12">
    <source>
        <dbReference type="EMBL" id="EJI84589.1"/>
    </source>
</evidence>